<dbReference type="PANTHER" id="PTHR23513:SF18">
    <property type="entry name" value="INTEGRAL MEMBRANE PROTEIN"/>
    <property type="match status" value="1"/>
</dbReference>
<dbReference type="CDD" id="cd06173">
    <property type="entry name" value="MFS_MefA_like"/>
    <property type="match status" value="1"/>
</dbReference>
<reference evidence="9" key="1">
    <citation type="submission" date="2021-01" db="EMBL/GenBank/DDBJ databases">
        <title>Whole genome shotgun sequence of Virgisporangium ochraceum NBRC 16418.</title>
        <authorList>
            <person name="Komaki H."/>
            <person name="Tamura T."/>
        </authorList>
    </citation>
    <scope>NUCLEOTIDE SEQUENCE</scope>
    <source>
        <strain evidence="9">NBRC 16418</strain>
    </source>
</reference>
<dbReference type="RefSeq" id="WP_203926077.1">
    <property type="nucleotide sequence ID" value="NZ_BOPH01000015.1"/>
</dbReference>
<comment type="caution">
    <text evidence="9">The sequence shown here is derived from an EMBL/GenBank/DDBJ whole genome shotgun (WGS) entry which is preliminary data.</text>
</comment>
<gene>
    <name evidence="9" type="ORF">Voc01_010060</name>
</gene>
<evidence type="ECO:0000259" key="8">
    <source>
        <dbReference type="PROSITE" id="PS50850"/>
    </source>
</evidence>
<evidence type="ECO:0000256" key="3">
    <source>
        <dbReference type="ARBA" id="ARBA00022475"/>
    </source>
</evidence>
<protein>
    <submittedName>
        <fullName evidence="9">MFS transporter</fullName>
    </submittedName>
</protein>
<feature type="transmembrane region" description="Helical" evidence="7">
    <location>
        <begin position="99"/>
        <end position="117"/>
    </location>
</feature>
<evidence type="ECO:0000256" key="6">
    <source>
        <dbReference type="ARBA" id="ARBA00023136"/>
    </source>
</evidence>
<evidence type="ECO:0000313" key="9">
    <source>
        <dbReference type="EMBL" id="GIJ66089.1"/>
    </source>
</evidence>
<keyword evidence="5 7" id="KW-1133">Transmembrane helix</keyword>
<evidence type="ECO:0000256" key="7">
    <source>
        <dbReference type="SAM" id="Phobius"/>
    </source>
</evidence>
<evidence type="ECO:0000256" key="2">
    <source>
        <dbReference type="ARBA" id="ARBA00022448"/>
    </source>
</evidence>
<feature type="transmembrane region" description="Helical" evidence="7">
    <location>
        <begin position="385"/>
        <end position="405"/>
    </location>
</feature>
<feature type="transmembrane region" description="Helical" evidence="7">
    <location>
        <begin position="157"/>
        <end position="183"/>
    </location>
</feature>
<dbReference type="Proteomes" id="UP000635606">
    <property type="component" value="Unassembled WGS sequence"/>
</dbReference>
<feature type="transmembrane region" description="Helical" evidence="7">
    <location>
        <begin position="222"/>
        <end position="247"/>
    </location>
</feature>
<feature type="transmembrane region" description="Helical" evidence="7">
    <location>
        <begin position="259"/>
        <end position="281"/>
    </location>
</feature>
<dbReference type="Pfam" id="PF05977">
    <property type="entry name" value="MFS_3"/>
    <property type="match status" value="1"/>
</dbReference>
<feature type="transmembrane region" description="Helical" evidence="7">
    <location>
        <begin position="313"/>
        <end position="339"/>
    </location>
</feature>
<keyword evidence="3" id="KW-1003">Cell membrane</keyword>
<organism evidence="9 10">
    <name type="scientific">Virgisporangium ochraceum</name>
    <dbReference type="NCBI Taxonomy" id="65505"/>
    <lineage>
        <taxon>Bacteria</taxon>
        <taxon>Bacillati</taxon>
        <taxon>Actinomycetota</taxon>
        <taxon>Actinomycetes</taxon>
        <taxon>Micromonosporales</taxon>
        <taxon>Micromonosporaceae</taxon>
        <taxon>Virgisporangium</taxon>
    </lineage>
</organism>
<evidence type="ECO:0000313" key="10">
    <source>
        <dbReference type="Proteomes" id="UP000635606"/>
    </source>
</evidence>
<dbReference type="AlphaFoldDB" id="A0A8J3ZLI4"/>
<evidence type="ECO:0000256" key="1">
    <source>
        <dbReference type="ARBA" id="ARBA00004651"/>
    </source>
</evidence>
<dbReference type="GO" id="GO:0022857">
    <property type="term" value="F:transmembrane transporter activity"/>
    <property type="evidence" value="ECO:0007669"/>
    <property type="project" value="InterPro"/>
</dbReference>
<dbReference type="EMBL" id="BOPH01000015">
    <property type="protein sequence ID" value="GIJ66089.1"/>
    <property type="molecule type" value="Genomic_DNA"/>
</dbReference>
<dbReference type="GO" id="GO:0005886">
    <property type="term" value="C:plasma membrane"/>
    <property type="evidence" value="ECO:0007669"/>
    <property type="project" value="UniProtKB-SubCell"/>
</dbReference>
<feature type="domain" description="Major facilitator superfamily (MFS) profile" evidence="8">
    <location>
        <begin position="9"/>
        <end position="405"/>
    </location>
</feature>
<sequence length="423" mass="42856">MATPFRHRDFALLWTAGLISLTGNWMLSVAVPITVLTLTGSSAATAASFAAVLLPRVVAAPVAGVLVDRWDRRRALIGASLVQVLLTLPLVTVDRAGDLWIVVATTFAGGCVAQVVATAENALLPTLVGADETARANALNVLNNNLARLVGPAVGGVLAASAGLAAVAALDAATFLVAAGLIALVRHRAAVTVTGATEAAGALARFWLDLRTGLAAVSANPALRVLFVFLAIVSFGEGVMGAMIAVFVERTLDGGARELGWLVAAQAVGGIVGGLVGGLFADRLPPRLLIGVGTIALGVGDLAIFNYPRWYDGIWPALVLMAAVGVPSALSSAGMMTTLQRAVDDRVRGRVFGAALTVMALVALCGTATAAVLGDRFGPVTLLNVQGIGMLVGGAWVLVALRAAVSGVTVATQRTPATAGRTG</sequence>
<dbReference type="InterPro" id="IPR036259">
    <property type="entry name" value="MFS_trans_sf"/>
</dbReference>
<dbReference type="InterPro" id="IPR010290">
    <property type="entry name" value="TM_effector"/>
</dbReference>
<keyword evidence="2" id="KW-0813">Transport</keyword>
<keyword evidence="4 7" id="KW-0812">Transmembrane</keyword>
<accession>A0A8J3ZLI4</accession>
<feature type="transmembrane region" description="Helical" evidence="7">
    <location>
        <begin position="288"/>
        <end position="307"/>
    </location>
</feature>
<dbReference type="SUPFAM" id="SSF103473">
    <property type="entry name" value="MFS general substrate transporter"/>
    <property type="match status" value="1"/>
</dbReference>
<feature type="transmembrane region" description="Helical" evidence="7">
    <location>
        <begin position="351"/>
        <end position="373"/>
    </location>
</feature>
<evidence type="ECO:0000256" key="5">
    <source>
        <dbReference type="ARBA" id="ARBA00022989"/>
    </source>
</evidence>
<dbReference type="PROSITE" id="PS50850">
    <property type="entry name" value="MFS"/>
    <property type="match status" value="1"/>
</dbReference>
<comment type="subcellular location">
    <subcellularLocation>
        <location evidence="1">Cell membrane</location>
        <topology evidence="1">Multi-pass membrane protein</topology>
    </subcellularLocation>
</comment>
<keyword evidence="6 7" id="KW-0472">Membrane</keyword>
<evidence type="ECO:0000256" key="4">
    <source>
        <dbReference type="ARBA" id="ARBA00022692"/>
    </source>
</evidence>
<name>A0A8J3ZLI4_9ACTN</name>
<proteinExistence type="predicted"/>
<dbReference type="Gene3D" id="1.20.1250.20">
    <property type="entry name" value="MFS general substrate transporter like domains"/>
    <property type="match status" value="1"/>
</dbReference>
<dbReference type="PANTHER" id="PTHR23513">
    <property type="entry name" value="INTEGRAL MEMBRANE EFFLUX PROTEIN-RELATED"/>
    <property type="match status" value="1"/>
</dbReference>
<dbReference type="InterPro" id="IPR020846">
    <property type="entry name" value="MFS_dom"/>
</dbReference>
<keyword evidence="10" id="KW-1185">Reference proteome</keyword>
<feature type="transmembrane region" description="Helical" evidence="7">
    <location>
        <begin position="46"/>
        <end position="67"/>
    </location>
</feature>